<dbReference type="RefSeq" id="WP_369868373.1">
    <property type="nucleotide sequence ID" value="NZ_JBGFFE010000001.1"/>
</dbReference>
<dbReference type="PANTHER" id="PTHR32494">
    <property type="entry name" value="ALLANTOATE DEIMINASE-RELATED"/>
    <property type="match status" value="1"/>
</dbReference>
<dbReference type="InterPro" id="IPR002933">
    <property type="entry name" value="Peptidase_M20"/>
</dbReference>
<evidence type="ECO:0000256" key="2">
    <source>
        <dbReference type="ARBA" id="ARBA00022801"/>
    </source>
</evidence>
<dbReference type="PIRSF" id="PIRSF001235">
    <property type="entry name" value="Amidase_carbamoylase"/>
    <property type="match status" value="1"/>
</dbReference>
<evidence type="ECO:0000259" key="3">
    <source>
        <dbReference type="Pfam" id="PF07687"/>
    </source>
</evidence>
<dbReference type="Pfam" id="PF01546">
    <property type="entry name" value="Peptidase_M20"/>
    <property type="match status" value="1"/>
</dbReference>
<dbReference type="NCBIfam" id="TIGR01879">
    <property type="entry name" value="hydantase"/>
    <property type="match status" value="1"/>
</dbReference>
<dbReference type="InterPro" id="IPR010158">
    <property type="entry name" value="Amidase_Cbmase"/>
</dbReference>
<proteinExistence type="inferred from homology"/>
<protein>
    <submittedName>
        <fullName evidence="4">M20 family metallo-hydrolase</fullName>
    </submittedName>
</protein>
<dbReference type="EMBL" id="JBGFFE010000001">
    <property type="protein sequence ID" value="MEY8762419.1"/>
    <property type="molecule type" value="Genomic_DNA"/>
</dbReference>
<comment type="similarity">
    <text evidence="1">Belongs to the peptidase M20 family.</text>
</comment>
<sequence length="412" mass="45695">MKIVQKVEKIYNDYKILGEWFNKFSTVGRQKTGGVTRLAYSSEEDEMHRIFKDISEDLGFAVETDGVGNTFVGLQKNKNKRCYLIGSHLDSVPNGGIYDGVLGVIGGLLILKWIKDNNIDIPVKVVAFRCEESSAFGKATIGSGLVTGKVKEEELCNFKNKKGESLKDILKSKGFLTKSYKLGELEGYIEIHIEQGRVLWDKNIELGIVTSIAAPKRFKLSIYGRQDHSGATPMMMRKDALSTASEVILEIEKLGRVESIYSTVATVGEIYETPNALNVVPGFVELGIDIRGIESKSINRVVSELKNSIKRITDKRGLNYKLTMTSSSEPVKLDDTIVKGLKRSSEKLKLSCIEMPSGAGHDAMEFADITKTGMVFIPCREGISHNPKENASLKQLYNACKIVCEYLKEVSL</sequence>
<dbReference type="PANTHER" id="PTHR32494:SF5">
    <property type="entry name" value="ALLANTOATE AMIDOHYDROLASE"/>
    <property type="match status" value="1"/>
</dbReference>
<dbReference type="InterPro" id="IPR036264">
    <property type="entry name" value="Bact_exopeptidase_dim_dom"/>
</dbReference>
<comment type="caution">
    <text evidence="4">The sequence shown here is derived from an EMBL/GenBank/DDBJ whole genome shotgun (WGS) entry which is preliminary data.</text>
</comment>
<dbReference type="CDD" id="cd03884">
    <property type="entry name" value="M20_bAS"/>
    <property type="match status" value="1"/>
</dbReference>
<accession>A0ABV4DT36</accession>
<evidence type="ECO:0000256" key="1">
    <source>
        <dbReference type="ARBA" id="ARBA00006153"/>
    </source>
</evidence>
<gene>
    <name evidence="4" type="ORF">AB8S09_01970</name>
</gene>
<dbReference type="InterPro" id="IPR011650">
    <property type="entry name" value="Peptidase_M20_dimer"/>
</dbReference>
<dbReference type="Proteomes" id="UP001565220">
    <property type="component" value="Unassembled WGS sequence"/>
</dbReference>
<organism evidence="4 5">
    <name type="scientific">Clostridium lapidicellarium</name>
    <dbReference type="NCBI Taxonomy" id="3240931"/>
    <lineage>
        <taxon>Bacteria</taxon>
        <taxon>Bacillati</taxon>
        <taxon>Bacillota</taxon>
        <taxon>Clostridia</taxon>
        <taxon>Eubacteriales</taxon>
        <taxon>Clostridiaceae</taxon>
        <taxon>Clostridium</taxon>
    </lineage>
</organism>
<reference evidence="4 5" key="1">
    <citation type="submission" date="2024-08" db="EMBL/GenBank/DDBJ databases">
        <title>Clostridium lapicellarii sp. nov., and Clostridium renhuaiense sp. nov., two species isolated from the mud in a fermentation cellar used for producing sauce-flavour Chinese liquors.</title>
        <authorList>
            <person name="Yang F."/>
            <person name="Wang H."/>
            <person name="Chen L.Q."/>
            <person name="Zhou N."/>
            <person name="Lu J.J."/>
            <person name="Pu X.X."/>
            <person name="Wan B."/>
            <person name="Wang L."/>
            <person name="Liu S.J."/>
        </authorList>
    </citation>
    <scope>NUCLEOTIDE SEQUENCE [LARGE SCALE GENOMIC DNA]</scope>
    <source>
        <strain evidence="4 5">MT-113</strain>
    </source>
</reference>
<dbReference type="NCBIfam" id="NF006771">
    <property type="entry name" value="PRK09290.1-5"/>
    <property type="match status" value="1"/>
</dbReference>
<evidence type="ECO:0000313" key="5">
    <source>
        <dbReference type="Proteomes" id="UP001565220"/>
    </source>
</evidence>
<dbReference type="SUPFAM" id="SSF53187">
    <property type="entry name" value="Zn-dependent exopeptidases"/>
    <property type="match status" value="1"/>
</dbReference>
<name>A0ABV4DT36_9CLOT</name>
<dbReference type="Gene3D" id="3.40.630.10">
    <property type="entry name" value="Zn peptidases"/>
    <property type="match status" value="1"/>
</dbReference>
<keyword evidence="5" id="KW-1185">Reference proteome</keyword>
<feature type="domain" description="Peptidase M20 dimerisation" evidence="3">
    <location>
        <begin position="217"/>
        <end position="311"/>
    </location>
</feature>
<keyword evidence="2" id="KW-0378">Hydrolase</keyword>
<dbReference type="SUPFAM" id="SSF55031">
    <property type="entry name" value="Bacterial exopeptidase dimerisation domain"/>
    <property type="match status" value="1"/>
</dbReference>
<evidence type="ECO:0000313" key="4">
    <source>
        <dbReference type="EMBL" id="MEY8762419.1"/>
    </source>
</evidence>
<dbReference type="Gene3D" id="3.30.70.360">
    <property type="match status" value="1"/>
</dbReference>
<dbReference type="Pfam" id="PF07687">
    <property type="entry name" value="M20_dimer"/>
    <property type="match status" value="1"/>
</dbReference>